<dbReference type="SUPFAM" id="SSF56176">
    <property type="entry name" value="FAD-binding/transporter-associated domain-like"/>
    <property type="match status" value="1"/>
</dbReference>
<dbReference type="InterPro" id="IPR036318">
    <property type="entry name" value="FAD-bd_PCMH-like_sf"/>
</dbReference>
<organism evidence="2 3">
    <name type="scientific">Streptomyces luomodiensis</name>
    <dbReference type="NCBI Taxonomy" id="3026192"/>
    <lineage>
        <taxon>Bacteria</taxon>
        <taxon>Bacillati</taxon>
        <taxon>Actinomycetota</taxon>
        <taxon>Actinomycetes</taxon>
        <taxon>Kitasatosporales</taxon>
        <taxon>Streptomycetaceae</taxon>
        <taxon>Streptomyces</taxon>
    </lineage>
</organism>
<evidence type="ECO:0000259" key="1">
    <source>
        <dbReference type="PROSITE" id="PS51387"/>
    </source>
</evidence>
<keyword evidence="3" id="KW-1185">Reference proteome</keyword>
<dbReference type="Pfam" id="PF01565">
    <property type="entry name" value="FAD_binding_4"/>
    <property type="match status" value="1"/>
</dbReference>
<dbReference type="EMBL" id="CP117522">
    <property type="protein sequence ID" value="WNF01329.1"/>
    <property type="molecule type" value="Genomic_DNA"/>
</dbReference>
<dbReference type="InterPro" id="IPR016169">
    <property type="entry name" value="FAD-bd_PCMH_sub2"/>
</dbReference>
<proteinExistence type="predicted"/>
<dbReference type="Gene3D" id="3.30.465.10">
    <property type="match status" value="1"/>
</dbReference>
<feature type="domain" description="FAD-binding PCMH-type" evidence="1">
    <location>
        <begin position="1"/>
        <end position="93"/>
    </location>
</feature>
<dbReference type="PROSITE" id="PS51387">
    <property type="entry name" value="FAD_PCMH"/>
    <property type="match status" value="1"/>
</dbReference>
<protein>
    <submittedName>
        <fullName evidence="2">FAD-binding protein</fullName>
    </submittedName>
</protein>
<evidence type="ECO:0000313" key="2">
    <source>
        <dbReference type="EMBL" id="WNF01329.1"/>
    </source>
</evidence>
<accession>A0ABY9VCI8</accession>
<dbReference type="InterPro" id="IPR006094">
    <property type="entry name" value="Oxid_FAD_bind_N"/>
</dbReference>
<name>A0ABY9VCI8_9ACTN</name>
<evidence type="ECO:0000313" key="3">
    <source>
        <dbReference type="Proteomes" id="UP001305606"/>
    </source>
</evidence>
<dbReference type="Proteomes" id="UP001305606">
    <property type="component" value="Chromosome"/>
</dbReference>
<dbReference type="InterPro" id="IPR016166">
    <property type="entry name" value="FAD-bd_PCMH"/>
</dbReference>
<dbReference type="RefSeq" id="WP_311039648.1">
    <property type="nucleotide sequence ID" value="NZ_CP117522.1"/>
</dbReference>
<sequence length="93" mass="9799">MPDHRRRPGRHPDAHALGLPLSVFSGGNDWLGRAVRDRGLIIDVSAITTIEVDAKARTARIGGGARLDVLSNAQALWIGLGLGATGVPSRVID</sequence>
<gene>
    <name evidence="2" type="ORF">PS467_41380</name>
</gene>
<reference evidence="2 3" key="1">
    <citation type="submission" date="2023-02" db="EMBL/GenBank/DDBJ databases">
        <title>Streptomyces sp. SCA4-21 with antifungal activity against Fusarium oxysporum f. sp. cubense, Streptomyces sp. SCA2-17 with antifungal activity against Fusarium oxysporum f. sp. cubense.</title>
        <authorList>
            <person name="Qi D."/>
        </authorList>
    </citation>
    <scope>NUCLEOTIDE SEQUENCE [LARGE SCALE GENOMIC DNA]</scope>
    <source>
        <strain evidence="2 3">SCA4-21</strain>
    </source>
</reference>